<accession>A0ABQ5NM73</accession>
<protein>
    <recommendedName>
        <fullName evidence="3">DUF1145 domain-containing protein</fullName>
    </recommendedName>
</protein>
<evidence type="ECO:0000313" key="2">
    <source>
        <dbReference type="Proteomes" id="UP001065593"/>
    </source>
</evidence>
<dbReference type="EMBL" id="BRZA01000002">
    <property type="protein sequence ID" value="GLC89212.1"/>
    <property type="molecule type" value="Genomic_DNA"/>
</dbReference>
<evidence type="ECO:0008006" key="3">
    <source>
        <dbReference type="Google" id="ProtNLM"/>
    </source>
</evidence>
<sequence>MDMMLMKRLNRQGLLIAGLHLVVMLNFAAEFLLSS</sequence>
<dbReference type="Proteomes" id="UP001065593">
    <property type="component" value="Unassembled WGS sequence"/>
</dbReference>
<name>A0ABQ5NM73_9BACI</name>
<evidence type="ECO:0000313" key="1">
    <source>
        <dbReference type="EMBL" id="GLC89212.1"/>
    </source>
</evidence>
<reference evidence="1" key="1">
    <citation type="submission" date="2022-08" db="EMBL/GenBank/DDBJ databases">
        <title>Draft genome sequence of Lysinibacillus sp. strain KH24.</title>
        <authorList>
            <person name="Kanbe H."/>
            <person name="Itoh H."/>
        </authorList>
    </citation>
    <scope>NUCLEOTIDE SEQUENCE</scope>
    <source>
        <strain evidence="1">KH24</strain>
    </source>
</reference>
<organism evidence="1 2">
    <name type="scientific">Lysinibacillus piscis</name>
    <dbReference type="NCBI Taxonomy" id="2518931"/>
    <lineage>
        <taxon>Bacteria</taxon>
        <taxon>Bacillati</taxon>
        <taxon>Bacillota</taxon>
        <taxon>Bacilli</taxon>
        <taxon>Bacillales</taxon>
        <taxon>Bacillaceae</taxon>
        <taxon>Lysinibacillus</taxon>
    </lineage>
</organism>
<proteinExistence type="predicted"/>
<gene>
    <name evidence="1" type="ORF">LYSBPC_23390</name>
</gene>
<comment type="caution">
    <text evidence="1">The sequence shown here is derived from an EMBL/GenBank/DDBJ whole genome shotgun (WGS) entry which is preliminary data.</text>
</comment>
<keyword evidence="2" id="KW-1185">Reference proteome</keyword>